<proteinExistence type="inferred from homology"/>
<dbReference type="EC" id="5.2.1.8" evidence="4"/>
<dbReference type="InterPro" id="IPR036611">
    <property type="entry name" value="Trigger_fac_ribosome-bd_sf"/>
</dbReference>
<dbReference type="InterPro" id="IPR008880">
    <property type="entry name" value="Trigger_fac_C"/>
</dbReference>
<dbReference type="Gene3D" id="3.30.70.1050">
    <property type="entry name" value="Trigger factor ribosome-binding domain"/>
    <property type="match status" value="1"/>
</dbReference>
<comment type="subcellular location">
    <subcellularLocation>
        <location evidence="2">Cytoplasm</location>
    </subcellularLocation>
</comment>
<dbReference type="InterPro" id="IPR037041">
    <property type="entry name" value="Trigger_fac_C_sf"/>
</dbReference>
<organism evidence="12 13">
    <name type="scientific">Candidatus Vampirococcus lugosii</name>
    <dbReference type="NCBI Taxonomy" id="2789015"/>
    <lineage>
        <taxon>Bacteria</taxon>
        <taxon>Candidatus Absconditibacteriota</taxon>
        <taxon>Vampirococcus</taxon>
    </lineage>
</organism>
<feature type="domain" description="Trigger factor ribosome-binding bacterial" evidence="10">
    <location>
        <begin position="1"/>
        <end position="147"/>
    </location>
</feature>
<evidence type="ECO:0000256" key="8">
    <source>
        <dbReference type="ARBA" id="ARBA00023235"/>
    </source>
</evidence>
<evidence type="ECO:0000256" key="4">
    <source>
        <dbReference type="ARBA" id="ARBA00013194"/>
    </source>
</evidence>
<evidence type="ECO:0000256" key="5">
    <source>
        <dbReference type="ARBA" id="ARBA00016902"/>
    </source>
</evidence>
<dbReference type="Proteomes" id="UP000680365">
    <property type="component" value="Unassembled WGS sequence"/>
</dbReference>
<dbReference type="Pfam" id="PF05698">
    <property type="entry name" value="Trigger_C"/>
    <property type="match status" value="1"/>
</dbReference>
<keyword evidence="8 12" id="KW-0413">Isomerase</keyword>
<dbReference type="Gene3D" id="3.10.50.40">
    <property type="match status" value="1"/>
</dbReference>
<evidence type="ECO:0000259" key="11">
    <source>
        <dbReference type="Pfam" id="PF05698"/>
    </source>
</evidence>
<evidence type="ECO:0000256" key="7">
    <source>
        <dbReference type="ARBA" id="ARBA00023186"/>
    </source>
</evidence>
<comment type="catalytic activity">
    <reaction evidence="1">
        <text>[protein]-peptidylproline (omega=180) = [protein]-peptidylproline (omega=0)</text>
        <dbReference type="Rhea" id="RHEA:16237"/>
        <dbReference type="Rhea" id="RHEA-COMP:10747"/>
        <dbReference type="Rhea" id="RHEA-COMP:10748"/>
        <dbReference type="ChEBI" id="CHEBI:83833"/>
        <dbReference type="ChEBI" id="CHEBI:83834"/>
        <dbReference type="EC" id="5.2.1.8"/>
    </reaction>
</comment>
<dbReference type="Pfam" id="PF05697">
    <property type="entry name" value="Trigger_N"/>
    <property type="match status" value="1"/>
</dbReference>
<dbReference type="SUPFAM" id="SSF102735">
    <property type="entry name" value="Trigger factor ribosome-binding domain"/>
    <property type="match status" value="1"/>
</dbReference>
<dbReference type="GO" id="GO:0016853">
    <property type="term" value="F:isomerase activity"/>
    <property type="evidence" value="ECO:0007669"/>
    <property type="project" value="UniProtKB-KW"/>
</dbReference>
<evidence type="ECO:0000313" key="13">
    <source>
        <dbReference type="Proteomes" id="UP000680365"/>
    </source>
</evidence>
<gene>
    <name evidence="12" type="ORF">VAMP_112n28</name>
</gene>
<dbReference type="EMBL" id="JAEDAM010000040">
    <property type="protein sequence ID" value="MBS8122093.1"/>
    <property type="molecule type" value="Genomic_DNA"/>
</dbReference>
<comment type="similarity">
    <text evidence="3">Belongs to the FKBP-type PPIase family. Tig subfamily.</text>
</comment>
<evidence type="ECO:0000256" key="2">
    <source>
        <dbReference type="ARBA" id="ARBA00004496"/>
    </source>
</evidence>
<dbReference type="InterPro" id="IPR027304">
    <property type="entry name" value="Trigger_fact/SurA_dom_sf"/>
</dbReference>
<dbReference type="SUPFAM" id="SSF109998">
    <property type="entry name" value="Triger factor/SurA peptide-binding domain-like"/>
    <property type="match status" value="1"/>
</dbReference>
<dbReference type="RefSeq" id="WP_213349268.1">
    <property type="nucleotide sequence ID" value="NZ_JAEDAM010000040.1"/>
</dbReference>
<sequence length="402" mass="46857">MNYKLNKGVKCNYEIVVTEDLANMGEYKEKVLKKLGKDIEVPGFRKGNAPIGLIEKKLDPGYVNMGIYEEVVYNSLNKVLDENKEIKFIGQIYDFNQKTNDGSFECSFKLDYYPEVVENNKNWTQIKMDDILIEVSEEEINETINNLMRQYAKYEDAEVVTQDTVAKIKIDFVDDKGDILDSSTMFVGREDIKEHSIIEKNFIGKKIGETFELDYEHNSFPHIMTYKKDENLPSKISFTVVDIKIVVLPEINDETIQEIFKGEVKDLAELKEKITETIKGQKFEKKLLDTTDKYIKDISDSLSITIPKTLIQEEEKARMKAFEKRLGGETAMKNYLEKLSEEDLNKMKEDVRNISENSLSKFFILKYVSQYFDIDKDINWETPFVAEKKLYEFLNSNNENNK</sequence>
<dbReference type="InterPro" id="IPR008881">
    <property type="entry name" value="Trigger_fac_ribosome-bd_bac"/>
</dbReference>
<keyword evidence="7" id="KW-0143">Chaperone</keyword>
<evidence type="ECO:0000256" key="6">
    <source>
        <dbReference type="ARBA" id="ARBA00023110"/>
    </source>
</evidence>
<feature type="domain" description="Trigger factor C-terminal" evidence="11">
    <location>
        <begin position="267"/>
        <end position="365"/>
    </location>
</feature>
<accession>A0ABS5QMY1</accession>
<evidence type="ECO:0000259" key="10">
    <source>
        <dbReference type="Pfam" id="PF05697"/>
    </source>
</evidence>
<name>A0ABS5QMY1_9BACT</name>
<evidence type="ECO:0000256" key="3">
    <source>
        <dbReference type="ARBA" id="ARBA00005464"/>
    </source>
</evidence>
<dbReference type="InterPro" id="IPR005215">
    <property type="entry name" value="Trig_fac"/>
</dbReference>
<comment type="caution">
    <text evidence="12">The sequence shown here is derived from an EMBL/GenBank/DDBJ whole genome shotgun (WGS) entry which is preliminary data.</text>
</comment>
<evidence type="ECO:0000313" key="12">
    <source>
        <dbReference type="EMBL" id="MBS8122093.1"/>
    </source>
</evidence>
<evidence type="ECO:0000256" key="1">
    <source>
        <dbReference type="ARBA" id="ARBA00000971"/>
    </source>
</evidence>
<keyword evidence="13" id="KW-1185">Reference proteome</keyword>
<dbReference type="Gene3D" id="1.10.3120.10">
    <property type="entry name" value="Trigger factor, C-terminal domain"/>
    <property type="match status" value="1"/>
</dbReference>
<evidence type="ECO:0000256" key="9">
    <source>
        <dbReference type="ARBA" id="ARBA00029986"/>
    </source>
</evidence>
<protein>
    <recommendedName>
        <fullName evidence="5">Trigger factor</fullName>
        <ecNumber evidence="4">5.2.1.8</ecNumber>
    </recommendedName>
    <alternativeName>
        <fullName evidence="9">PPIase</fullName>
    </alternativeName>
</protein>
<keyword evidence="6" id="KW-0697">Rotamase</keyword>
<dbReference type="InterPro" id="IPR046357">
    <property type="entry name" value="PPIase_dom_sf"/>
</dbReference>
<reference evidence="12 13" key="1">
    <citation type="journal article" date="2021" name="Nat. Commun.">
        <title>Reductive evolution and unique predatory mode in the CPR bacterium Vampirococcus lugosii.</title>
        <authorList>
            <person name="Moreira D."/>
            <person name="Zivanovic Y."/>
            <person name="Lopez-Archilla A.I."/>
            <person name="Iniesto M."/>
            <person name="Lopez-Garcia P."/>
        </authorList>
    </citation>
    <scope>NUCLEOTIDE SEQUENCE [LARGE SCALE GENOMIC DNA]</scope>
    <source>
        <strain evidence="12">Chiprana</strain>
    </source>
</reference>
<dbReference type="PIRSF" id="PIRSF003095">
    <property type="entry name" value="Trigger_factor"/>
    <property type="match status" value="1"/>
</dbReference>